<keyword evidence="16" id="KW-0175">Coiled coil</keyword>
<comment type="function">
    <text evidence="14">Component of the F(0) channel, it forms part of the peripheral stalk, linking F(1) to F(0).</text>
</comment>
<dbReference type="PANTHER" id="PTHR33445">
    <property type="entry name" value="ATP SYNTHASE SUBUNIT B', CHLOROPLASTIC"/>
    <property type="match status" value="1"/>
</dbReference>
<dbReference type="NCBIfam" id="TIGR01144">
    <property type="entry name" value="ATP_synt_b"/>
    <property type="match status" value="1"/>
</dbReference>
<keyword evidence="9 14" id="KW-0406">Ion transport</keyword>
<name>A0ABN2FDE2_9ACTN</name>
<evidence type="ECO:0000313" key="18">
    <source>
        <dbReference type="Proteomes" id="UP001500064"/>
    </source>
</evidence>
<evidence type="ECO:0000256" key="13">
    <source>
        <dbReference type="ARBA" id="ARBA00025830"/>
    </source>
</evidence>
<dbReference type="RefSeq" id="WP_346106874.1">
    <property type="nucleotide sequence ID" value="NZ_BAAAMU010000027.1"/>
</dbReference>
<evidence type="ECO:0000313" key="17">
    <source>
        <dbReference type="EMBL" id="GAA1639418.1"/>
    </source>
</evidence>
<evidence type="ECO:0000256" key="15">
    <source>
        <dbReference type="RuleBase" id="RU003848"/>
    </source>
</evidence>
<dbReference type="PANTHER" id="PTHR33445:SF1">
    <property type="entry name" value="ATP SYNTHASE SUBUNIT B"/>
    <property type="match status" value="1"/>
</dbReference>
<keyword evidence="6 14" id="KW-0812">Transmembrane</keyword>
<dbReference type="Proteomes" id="UP001500064">
    <property type="component" value="Unassembled WGS sequence"/>
</dbReference>
<dbReference type="CDD" id="cd06503">
    <property type="entry name" value="ATP-synt_Fo_b"/>
    <property type="match status" value="1"/>
</dbReference>
<keyword evidence="8 14" id="KW-1133">Transmembrane helix</keyword>
<comment type="subunit">
    <text evidence="13 14">F-type ATPases have 2 components, F(1) - the catalytic core - and F(0) - the membrane proton channel. F(1) has five subunits: alpha(3), beta(3), gamma(1), delta(1), epsilon(1). F(0) has three main subunits: a(1), b(2) and c(10-14). The alpha and beta chains form an alternating ring which encloses part of the gamma chain. F(1) is attached to F(0) by a central stalk formed by the gamma and epsilon chains, while a peripheral stalk is formed by the delta and b chains.</text>
</comment>
<keyword evidence="4 14" id="KW-1003">Cell membrane</keyword>
<dbReference type="InterPro" id="IPR028987">
    <property type="entry name" value="ATP_synth_B-like_membr_sf"/>
</dbReference>
<reference evidence="17 18" key="1">
    <citation type="journal article" date="2019" name="Int. J. Syst. Evol. Microbiol.">
        <title>The Global Catalogue of Microorganisms (GCM) 10K type strain sequencing project: providing services to taxonomists for standard genome sequencing and annotation.</title>
        <authorList>
            <consortium name="The Broad Institute Genomics Platform"/>
            <consortium name="The Broad Institute Genome Sequencing Center for Infectious Disease"/>
            <person name="Wu L."/>
            <person name="Ma J."/>
        </authorList>
    </citation>
    <scope>NUCLEOTIDE SEQUENCE [LARGE SCALE GENOMIC DNA]</scope>
    <source>
        <strain evidence="17 18">JCM 13929</strain>
    </source>
</reference>
<proteinExistence type="inferred from homology"/>
<evidence type="ECO:0000256" key="6">
    <source>
        <dbReference type="ARBA" id="ARBA00022692"/>
    </source>
</evidence>
<sequence>MNPLFPDQYDEFVVGFAVFLVTLFVVGKVLVPRLQGRLADRADLIDGGIARAEKVQAEVRELKRQYHEALEEARREAALLREEAREQGAQIKAELRAEAQMEARRLIEAAHARIEADRKAAFARLSTEIGRLSTELAGRMIGESLAEDVRHNDIVARFLDELENRTVW</sequence>
<dbReference type="HAMAP" id="MF_01398">
    <property type="entry name" value="ATP_synth_b_bprime"/>
    <property type="match status" value="1"/>
</dbReference>
<accession>A0ABN2FDE2</accession>
<comment type="similarity">
    <text evidence="2 14 15">Belongs to the ATPase B chain family.</text>
</comment>
<evidence type="ECO:0000256" key="9">
    <source>
        <dbReference type="ARBA" id="ARBA00023065"/>
    </source>
</evidence>
<comment type="function">
    <text evidence="12 14">F(1)F(0) ATP synthase produces ATP from ADP in the presence of a proton or sodium gradient. F-type ATPases consist of two structural domains, F(1) containing the extramembraneous catalytic core and F(0) containing the membrane proton channel, linked together by a central stalk and a peripheral stalk. During catalysis, ATP synthesis in the catalytic domain of F(1) is coupled via a rotary mechanism of the central stalk subunits to proton translocation.</text>
</comment>
<keyword evidence="7 14" id="KW-0375">Hydrogen ion transport</keyword>
<keyword evidence="18" id="KW-1185">Reference proteome</keyword>
<feature type="transmembrane region" description="Helical" evidence="14">
    <location>
        <begin position="12"/>
        <end position="31"/>
    </location>
</feature>
<dbReference type="InterPro" id="IPR050059">
    <property type="entry name" value="ATP_synthase_B_chain"/>
</dbReference>
<dbReference type="Gene3D" id="1.20.5.620">
    <property type="entry name" value="F1F0 ATP synthase subunit B, membrane domain"/>
    <property type="match status" value="1"/>
</dbReference>
<keyword evidence="5 14" id="KW-0138">CF(0)</keyword>
<protein>
    <recommendedName>
        <fullName evidence="14">ATP synthase subunit b</fullName>
    </recommendedName>
    <alternativeName>
        <fullName evidence="14">ATP synthase F(0) sector subunit b</fullName>
    </alternativeName>
    <alternativeName>
        <fullName evidence="14">ATPase subunit I</fullName>
    </alternativeName>
    <alternativeName>
        <fullName evidence="14">F-type ATPase subunit b</fullName>
        <shortName evidence="14">F-ATPase subunit b</shortName>
    </alternativeName>
</protein>
<evidence type="ECO:0000256" key="8">
    <source>
        <dbReference type="ARBA" id="ARBA00022989"/>
    </source>
</evidence>
<evidence type="ECO:0000256" key="12">
    <source>
        <dbReference type="ARBA" id="ARBA00025198"/>
    </source>
</evidence>
<evidence type="ECO:0000256" key="3">
    <source>
        <dbReference type="ARBA" id="ARBA00022448"/>
    </source>
</evidence>
<dbReference type="SUPFAM" id="SSF81573">
    <property type="entry name" value="F1F0 ATP synthase subunit B, membrane domain"/>
    <property type="match status" value="1"/>
</dbReference>
<gene>
    <name evidence="14" type="primary">atpF</name>
    <name evidence="17" type="ORF">GCM10009733_040730</name>
</gene>
<dbReference type="InterPro" id="IPR005864">
    <property type="entry name" value="ATP_synth_F0_bsu_bac"/>
</dbReference>
<evidence type="ECO:0000256" key="14">
    <source>
        <dbReference type="HAMAP-Rule" id="MF_01398"/>
    </source>
</evidence>
<evidence type="ECO:0000256" key="2">
    <source>
        <dbReference type="ARBA" id="ARBA00005513"/>
    </source>
</evidence>
<evidence type="ECO:0000256" key="16">
    <source>
        <dbReference type="SAM" id="Coils"/>
    </source>
</evidence>
<evidence type="ECO:0000256" key="4">
    <source>
        <dbReference type="ARBA" id="ARBA00022475"/>
    </source>
</evidence>
<feature type="coiled-coil region" evidence="16">
    <location>
        <begin position="45"/>
        <end position="90"/>
    </location>
</feature>
<keyword evidence="10 14" id="KW-0472">Membrane</keyword>
<keyword evidence="11 14" id="KW-0066">ATP synthesis</keyword>
<evidence type="ECO:0000256" key="11">
    <source>
        <dbReference type="ARBA" id="ARBA00023310"/>
    </source>
</evidence>
<evidence type="ECO:0000256" key="7">
    <source>
        <dbReference type="ARBA" id="ARBA00022781"/>
    </source>
</evidence>
<comment type="caution">
    <text evidence="17">The sequence shown here is derived from an EMBL/GenBank/DDBJ whole genome shotgun (WGS) entry which is preliminary data.</text>
</comment>
<evidence type="ECO:0000256" key="5">
    <source>
        <dbReference type="ARBA" id="ARBA00022547"/>
    </source>
</evidence>
<dbReference type="InterPro" id="IPR002146">
    <property type="entry name" value="ATP_synth_b/b'su_bac/chlpt"/>
</dbReference>
<dbReference type="Pfam" id="PF00430">
    <property type="entry name" value="ATP-synt_B"/>
    <property type="match status" value="1"/>
</dbReference>
<dbReference type="NCBIfam" id="NF004412">
    <property type="entry name" value="PRK05759.1-3"/>
    <property type="match status" value="1"/>
</dbReference>
<evidence type="ECO:0000256" key="1">
    <source>
        <dbReference type="ARBA" id="ARBA00004162"/>
    </source>
</evidence>
<keyword evidence="3 14" id="KW-0813">Transport</keyword>
<dbReference type="EMBL" id="BAAAMU010000027">
    <property type="protein sequence ID" value="GAA1639418.1"/>
    <property type="molecule type" value="Genomic_DNA"/>
</dbReference>
<comment type="subcellular location">
    <subcellularLocation>
        <location evidence="1 14">Cell membrane</location>
        <topology evidence="1 14">Single-pass membrane protein</topology>
    </subcellularLocation>
</comment>
<evidence type="ECO:0000256" key="10">
    <source>
        <dbReference type="ARBA" id="ARBA00023136"/>
    </source>
</evidence>
<organism evidence="17 18">
    <name type="scientific">Nonomuraea maheshkhaliensis</name>
    <dbReference type="NCBI Taxonomy" id="419590"/>
    <lineage>
        <taxon>Bacteria</taxon>
        <taxon>Bacillati</taxon>
        <taxon>Actinomycetota</taxon>
        <taxon>Actinomycetes</taxon>
        <taxon>Streptosporangiales</taxon>
        <taxon>Streptosporangiaceae</taxon>
        <taxon>Nonomuraea</taxon>
    </lineage>
</organism>